<proteinExistence type="predicted"/>
<keyword evidence="1" id="KW-0479">Metal-binding</keyword>
<evidence type="ECO:0000256" key="5">
    <source>
        <dbReference type="ARBA" id="ARBA00023014"/>
    </source>
</evidence>
<keyword evidence="4" id="KW-0408">Iron</keyword>
<dbReference type="EMBL" id="BART01030045">
    <property type="protein sequence ID" value="GAH13575.1"/>
    <property type="molecule type" value="Genomic_DNA"/>
</dbReference>
<evidence type="ECO:0000256" key="2">
    <source>
        <dbReference type="ARBA" id="ARBA00022741"/>
    </source>
</evidence>
<comment type="caution">
    <text evidence="6">The sequence shown here is derived from an EMBL/GenBank/DDBJ whole genome shotgun (WGS) entry which is preliminary data.</text>
</comment>
<dbReference type="GO" id="GO:0051536">
    <property type="term" value="F:iron-sulfur cluster binding"/>
    <property type="evidence" value="ECO:0007669"/>
    <property type="project" value="UniProtKB-KW"/>
</dbReference>
<protein>
    <recommendedName>
        <fullName evidence="7">MIP18 family-like domain-containing protein</fullName>
    </recommendedName>
</protein>
<evidence type="ECO:0000313" key="6">
    <source>
        <dbReference type="EMBL" id="GAH13575.1"/>
    </source>
</evidence>
<organism evidence="6">
    <name type="scientific">marine sediment metagenome</name>
    <dbReference type="NCBI Taxonomy" id="412755"/>
    <lineage>
        <taxon>unclassified sequences</taxon>
        <taxon>metagenomes</taxon>
        <taxon>ecological metagenomes</taxon>
    </lineage>
</organism>
<evidence type="ECO:0000256" key="1">
    <source>
        <dbReference type="ARBA" id="ARBA00022723"/>
    </source>
</evidence>
<dbReference type="InterPro" id="IPR000808">
    <property type="entry name" value="Mrp-like_CS"/>
</dbReference>
<dbReference type="AlphaFoldDB" id="X1DZH0"/>
<keyword evidence="5" id="KW-0411">Iron-sulfur</keyword>
<reference evidence="6" key="1">
    <citation type="journal article" date="2014" name="Front. Microbiol.">
        <title>High frequency of phylogenetically diverse reductive dehalogenase-homologous genes in deep subseafloor sedimentary metagenomes.</title>
        <authorList>
            <person name="Kawai M."/>
            <person name="Futagami T."/>
            <person name="Toyoda A."/>
            <person name="Takaki Y."/>
            <person name="Nishi S."/>
            <person name="Hori S."/>
            <person name="Arai W."/>
            <person name="Tsubouchi T."/>
            <person name="Morono Y."/>
            <person name="Uchiyama I."/>
            <person name="Ito T."/>
            <person name="Fujiyama A."/>
            <person name="Inagaki F."/>
            <person name="Takami H."/>
        </authorList>
    </citation>
    <scope>NUCLEOTIDE SEQUENCE</scope>
    <source>
        <strain evidence="6">Expedition CK06-06</strain>
    </source>
</reference>
<dbReference type="Gene3D" id="3.40.50.300">
    <property type="entry name" value="P-loop containing nucleotide triphosphate hydrolases"/>
    <property type="match status" value="1"/>
</dbReference>
<gene>
    <name evidence="6" type="ORF">S01H4_52562</name>
</gene>
<dbReference type="GO" id="GO:0140663">
    <property type="term" value="F:ATP-dependent FeS chaperone activity"/>
    <property type="evidence" value="ECO:0007669"/>
    <property type="project" value="InterPro"/>
</dbReference>
<dbReference type="GO" id="GO:0046872">
    <property type="term" value="F:metal ion binding"/>
    <property type="evidence" value="ECO:0007669"/>
    <property type="project" value="UniProtKB-KW"/>
</dbReference>
<evidence type="ECO:0000256" key="3">
    <source>
        <dbReference type="ARBA" id="ARBA00022840"/>
    </source>
</evidence>
<dbReference type="SUPFAM" id="SSF52540">
    <property type="entry name" value="P-loop containing nucleoside triphosphate hydrolases"/>
    <property type="match status" value="1"/>
</dbReference>
<evidence type="ECO:0000256" key="4">
    <source>
        <dbReference type="ARBA" id="ARBA00023004"/>
    </source>
</evidence>
<keyword evidence="3" id="KW-0067">ATP-binding</keyword>
<dbReference type="InterPro" id="IPR019591">
    <property type="entry name" value="Mrp/NBP35_ATP-bd"/>
</dbReference>
<dbReference type="CDD" id="cd02037">
    <property type="entry name" value="Mrp_NBP35"/>
    <property type="match status" value="1"/>
</dbReference>
<dbReference type="GO" id="GO:0016226">
    <property type="term" value="P:iron-sulfur cluster assembly"/>
    <property type="evidence" value="ECO:0007669"/>
    <property type="project" value="InterPro"/>
</dbReference>
<dbReference type="PANTHER" id="PTHR23264">
    <property type="entry name" value="NUCLEOTIDE-BINDING PROTEIN NBP35 YEAST -RELATED"/>
    <property type="match status" value="1"/>
</dbReference>
<accession>X1DZH0</accession>
<feature type="non-terminal residue" evidence="6">
    <location>
        <position position="1"/>
    </location>
</feature>
<dbReference type="GO" id="GO:0005829">
    <property type="term" value="C:cytosol"/>
    <property type="evidence" value="ECO:0007669"/>
    <property type="project" value="TreeGrafter"/>
</dbReference>
<dbReference type="InterPro" id="IPR033756">
    <property type="entry name" value="YlxH/NBP35"/>
</dbReference>
<dbReference type="PROSITE" id="PS01215">
    <property type="entry name" value="MRP"/>
    <property type="match status" value="1"/>
</dbReference>
<evidence type="ECO:0008006" key="7">
    <source>
        <dbReference type="Google" id="ProtNLM"/>
    </source>
</evidence>
<dbReference type="InterPro" id="IPR027417">
    <property type="entry name" value="P-loop_NTPase"/>
</dbReference>
<dbReference type="Pfam" id="PF10609">
    <property type="entry name" value="ParA"/>
    <property type="match status" value="1"/>
</dbReference>
<dbReference type="GO" id="GO:0005524">
    <property type="term" value="F:ATP binding"/>
    <property type="evidence" value="ECO:0007669"/>
    <property type="project" value="UniProtKB-KW"/>
</dbReference>
<keyword evidence="2" id="KW-0547">Nucleotide-binding</keyword>
<dbReference type="PANTHER" id="PTHR23264:SF19">
    <property type="entry name" value="CYTOSOLIC FE-S CLUSTER ASSEMBLY FACTOR NUBP2"/>
    <property type="match status" value="1"/>
</dbReference>
<sequence length="179" mass="19229">KVVSMAFLLPTLDSPVIWRGPLKMKAIRQFLSNIVWGDLDYLLIDLPPGTGDESLSVLQLLPEMDGVIIVTIPSEVSQEVVKKAVTFSRKMGVPIIGIVENMGHLVCPKCGEQIGVFGVGGGKKVASDMGVPFLGSIPLDPRISTAMDSGTPFIATQPDSPAAEEFYSIVAKIEKFTTR</sequence>
<name>X1DZH0_9ZZZZ</name>